<dbReference type="AlphaFoldDB" id="A0A073CD94"/>
<dbReference type="Gene3D" id="1.20.120.1630">
    <property type="match status" value="1"/>
</dbReference>
<dbReference type="EMBL" id="CM002803">
    <property type="protein sequence ID" value="KEI66106.1"/>
    <property type="molecule type" value="Genomic_DNA"/>
</dbReference>
<keyword evidence="1" id="KW-1133">Transmembrane helix</keyword>
<protein>
    <submittedName>
        <fullName evidence="2">Steroid 5-alpha reductase C-terminal domain-containing protein</fullName>
    </submittedName>
</protein>
<dbReference type="PANTHER" id="PTHR43847">
    <property type="entry name" value="BLL3993 PROTEIN"/>
    <property type="match status" value="1"/>
</dbReference>
<keyword evidence="1" id="KW-0812">Transmembrane</keyword>
<gene>
    <name evidence="2" type="ORF">A19Y_0982</name>
</gene>
<keyword evidence="1" id="KW-0472">Membrane</keyword>
<feature type="transmembrane region" description="Helical" evidence="1">
    <location>
        <begin position="58"/>
        <end position="78"/>
    </location>
</feature>
<dbReference type="PANTHER" id="PTHR43847:SF1">
    <property type="entry name" value="BLL3993 PROTEIN"/>
    <property type="match status" value="1"/>
</dbReference>
<feature type="transmembrane region" description="Helical" evidence="1">
    <location>
        <begin position="31"/>
        <end position="51"/>
    </location>
</feature>
<dbReference type="InterPro" id="IPR010721">
    <property type="entry name" value="UstE-like"/>
</dbReference>
<name>A0A073CD94_PLAA1</name>
<feature type="transmembrane region" description="Helical" evidence="1">
    <location>
        <begin position="120"/>
        <end position="142"/>
    </location>
</feature>
<dbReference type="HOGENOM" id="CLU_1239617_0_0_3"/>
<proteinExistence type="predicted"/>
<reference evidence="2 3" key="1">
    <citation type="journal article" date="2014" name="Appl. Environ. Microbiol.">
        <title>Elucidation of insertion elements encoded on plasmids and in vitro construction of shuttle vectors from the toxic cyanobacterium Planktothrix.</title>
        <authorList>
            <person name="Christiansen G."/>
            <person name="Goesmann A."/>
            <person name="Kurmayer R."/>
        </authorList>
    </citation>
    <scope>NUCLEOTIDE SEQUENCE [LARGE SCALE GENOMIC DNA]</scope>
    <source>
        <strain evidence="2 3">NIVA-CYA 126/8</strain>
    </source>
</reference>
<evidence type="ECO:0000256" key="1">
    <source>
        <dbReference type="SAM" id="Phobius"/>
    </source>
</evidence>
<dbReference type="Pfam" id="PF06966">
    <property type="entry name" value="DUF1295"/>
    <property type="match status" value="1"/>
</dbReference>
<dbReference type="PATRIC" id="fig|388467.6.peg.927"/>
<dbReference type="Proteomes" id="UP000027395">
    <property type="component" value="Chromosome"/>
</dbReference>
<dbReference type="InterPro" id="IPR052527">
    <property type="entry name" value="Metal_cation-efflux_comp"/>
</dbReference>
<accession>A0A073CD94</accession>
<sequence length="233" mass="26742">MQKYFSLSLNLSSQNMENTTHSPFKMTQLTAINVAKATTIILLIGFALVLGIQDWRQVIYLCLHISYCLWWLIEQWFYPQRSKAIFTESTGVVGFILAVIIVGCLYTLPGYLAFINPIPISFITVAIAIPLFYFGSLINAAADVQKLTAKQYGEGLVKDNIWRFSRNINYFGDLLRYLSFAIVAGSPWAYIVPGLILILYLQRIFAKEKTMSEKYPNYQEYQNNSTRLIPFIW</sequence>
<dbReference type="eggNOG" id="COG3752">
    <property type="taxonomic scope" value="Bacteria"/>
</dbReference>
<dbReference type="STRING" id="388467.A19Y_0982"/>
<feature type="transmembrane region" description="Helical" evidence="1">
    <location>
        <begin position="90"/>
        <end position="108"/>
    </location>
</feature>
<feature type="transmembrane region" description="Helical" evidence="1">
    <location>
        <begin position="177"/>
        <end position="201"/>
    </location>
</feature>
<organism evidence="2 3">
    <name type="scientific">Planktothrix agardhii (strain NIVA-CYA 126/8)</name>
    <dbReference type="NCBI Taxonomy" id="388467"/>
    <lineage>
        <taxon>Bacteria</taxon>
        <taxon>Bacillati</taxon>
        <taxon>Cyanobacteriota</taxon>
        <taxon>Cyanophyceae</taxon>
        <taxon>Oscillatoriophycideae</taxon>
        <taxon>Oscillatoriales</taxon>
        <taxon>Microcoleaceae</taxon>
        <taxon>Planktothrix</taxon>
    </lineage>
</organism>
<evidence type="ECO:0000313" key="3">
    <source>
        <dbReference type="Proteomes" id="UP000027395"/>
    </source>
</evidence>
<evidence type="ECO:0000313" key="2">
    <source>
        <dbReference type="EMBL" id="KEI66106.1"/>
    </source>
</evidence>
<keyword evidence="3" id="KW-1185">Reference proteome</keyword>